<accession>A0A812SG57</accession>
<dbReference type="OrthoDB" id="408579at2759"/>
<protein>
    <submittedName>
        <fullName evidence="2">Uncharacterized protein</fullName>
    </submittedName>
</protein>
<comment type="caution">
    <text evidence="2">The sequence shown here is derived from an EMBL/GenBank/DDBJ whole genome shotgun (WGS) entry which is preliminary data.</text>
</comment>
<gene>
    <name evidence="2" type="ORF">SNEC2469_LOCUS13365</name>
</gene>
<reference evidence="2" key="1">
    <citation type="submission" date="2021-02" db="EMBL/GenBank/DDBJ databases">
        <authorList>
            <person name="Dougan E. K."/>
            <person name="Rhodes N."/>
            <person name="Thang M."/>
            <person name="Chan C."/>
        </authorList>
    </citation>
    <scope>NUCLEOTIDE SEQUENCE</scope>
</reference>
<keyword evidence="3" id="KW-1185">Reference proteome</keyword>
<evidence type="ECO:0000256" key="1">
    <source>
        <dbReference type="SAM" id="MobiDB-lite"/>
    </source>
</evidence>
<sequence length="226" mass="25209">MFQPPWYSLSHGCWLGCAMPAKSSRDVLEAPRPAPQAMDQPHRGEPRLGCAMPCASETGPTMPGRAQAEQLSGQELCGGLAAGNVVQQDAMPLTAELEELIDKTISEIQELESQERLFLLQESDSSQDARAELRQNFSKVDVPSPPQIPRAKRPVTTGAREAEVEAVEHCRRFLAQACRPQVKIRTPYAVPKFDLTDAELRHPFEKSLESMSFDPLQFRILRRSAW</sequence>
<dbReference type="AlphaFoldDB" id="A0A812SG57"/>
<evidence type="ECO:0000313" key="3">
    <source>
        <dbReference type="Proteomes" id="UP000601435"/>
    </source>
</evidence>
<dbReference type="Proteomes" id="UP000601435">
    <property type="component" value="Unassembled WGS sequence"/>
</dbReference>
<dbReference type="EMBL" id="CAJNJA010021297">
    <property type="protein sequence ID" value="CAE7473365.1"/>
    <property type="molecule type" value="Genomic_DNA"/>
</dbReference>
<feature type="region of interest" description="Disordered" evidence="1">
    <location>
        <begin position="26"/>
        <end position="65"/>
    </location>
</feature>
<proteinExistence type="predicted"/>
<evidence type="ECO:0000313" key="2">
    <source>
        <dbReference type="EMBL" id="CAE7473365.1"/>
    </source>
</evidence>
<name>A0A812SG57_9DINO</name>
<organism evidence="2 3">
    <name type="scientific">Symbiodinium necroappetens</name>
    <dbReference type="NCBI Taxonomy" id="1628268"/>
    <lineage>
        <taxon>Eukaryota</taxon>
        <taxon>Sar</taxon>
        <taxon>Alveolata</taxon>
        <taxon>Dinophyceae</taxon>
        <taxon>Suessiales</taxon>
        <taxon>Symbiodiniaceae</taxon>
        <taxon>Symbiodinium</taxon>
    </lineage>
</organism>